<evidence type="ECO:0000313" key="2">
    <source>
        <dbReference type="Proteomes" id="UP000252345"/>
    </source>
</evidence>
<name>A0A366KH64_9BIFI</name>
<evidence type="ECO:0000313" key="1">
    <source>
        <dbReference type="EMBL" id="RBQ00032.1"/>
    </source>
</evidence>
<comment type="caution">
    <text evidence="1">The sequence shown here is derived from an EMBL/GenBank/DDBJ whole genome shotgun (WGS) entry which is preliminary data.</text>
</comment>
<gene>
    <name evidence="1" type="ORF">CRD59_00790</name>
</gene>
<dbReference type="AlphaFoldDB" id="A0A366KH64"/>
<keyword evidence="2" id="KW-1185">Reference proteome</keyword>
<dbReference type="RefSeq" id="WP_113852692.1">
    <property type="nucleotide sequence ID" value="NZ_PDCH01000001.1"/>
</dbReference>
<protein>
    <recommendedName>
        <fullName evidence="3">HTH luxR-type domain-containing protein</fullName>
    </recommendedName>
</protein>
<evidence type="ECO:0008006" key="3">
    <source>
        <dbReference type="Google" id="ProtNLM"/>
    </source>
</evidence>
<dbReference type="EMBL" id="PDCH01000001">
    <property type="protein sequence ID" value="RBQ00032.1"/>
    <property type="molecule type" value="Genomic_DNA"/>
</dbReference>
<sequence>MQGCRAERRTRRQTAQLLISPTEYRIAERIYDGDAYQIACELDVTLQVTRDYQQLLEEKVKLNPTGRNCAYA</sequence>
<organism evidence="1 2">
    <name type="scientific">Bifidobacterium xylocopae</name>
    <dbReference type="NCBI Taxonomy" id="2493119"/>
    <lineage>
        <taxon>Bacteria</taxon>
        <taxon>Bacillati</taxon>
        <taxon>Actinomycetota</taxon>
        <taxon>Actinomycetes</taxon>
        <taxon>Bifidobacteriales</taxon>
        <taxon>Bifidobacteriaceae</taxon>
        <taxon>Bifidobacterium</taxon>
    </lineage>
</organism>
<reference evidence="1 2" key="1">
    <citation type="submission" date="2017-10" db="EMBL/GenBank/DDBJ databases">
        <title>Bifidobacterium xylocopum sp. nov. and Bifidobacterium aemilianum sp. nov., from the carpenter bee (Xylocopa violacea) digestive tract.</title>
        <authorList>
            <person name="Alberoni D."/>
            <person name="Baffoni L."/>
            <person name="Di Gioia D."/>
            <person name="Gaggia F."/>
            <person name="Biavati B."/>
        </authorList>
    </citation>
    <scope>NUCLEOTIDE SEQUENCE [LARGE SCALE GENOMIC DNA]</scope>
    <source>
        <strain evidence="1 2">XV2</strain>
    </source>
</reference>
<dbReference type="OrthoDB" id="4727201at2"/>
<dbReference type="Proteomes" id="UP000252345">
    <property type="component" value="Unassembled WGS sequence"/>
</dbReference>
<proteinExistence type="predicted"/>
<accession>A0A366KH64</accession>